<dbReference type="InterPro" id="IPR003409">
    <property type="entry name" value="MORN"/>
</dbReference>
<dbReference type="Gene3D" id="3.40.50.1440">
    <property type="entry name" value="Tubulin/FtsZ, GTPase domain"/>
    <property type="match status" value="1"/>
</dbReference>
<feature type="compositionally biased region" description="Acidic residues" evidence="4">
    <location>
        <begin position="733"/>
        <end position="746"/>
    </location>
</feature>
<proteinExistence type="predicted"/>
<feature type="region of interest" description="Disordered" evidence="4">
    <location>
        <begin position="409"/>
        <end position="716"/>
    </location>
</feature>
<keyword evidence="2" id="KW-0547">Nucleotide-binding</keyword>
<dbReference type="InterPro" id="IPR045061">
    <property type="entry name" value="FtsZ/CetZ"/>
</dbReference>
<dbReference type="SMART" id="SM00698">
    <property type="entry name" value="MORN"/>
    <property type="match status" value="3"/>
</dbReference>
<keyword evidence="7" id="KW-1185">Reference proteome</keyword>
<feature type="compositionally biased region" description="Polar residues" evidence="4">
    <location>
        <begin position="409"/>
        <end position="450"/>
    </location>
</feature>
<dbReference type="Pfam" id="PF00091">
    <property type="entry name" value="Tubulin"/>
    <property type="match status" value="1"/>
</dbReference>
<feature type="compositionally biased region" description="Basic and acidic residues" evidence="4">
    <location>
        <begin position="486"/>
        <end position="495"/>
    </location>
</feature>
<dbReference type="PRINTS" id="PR00423">
    <property type="entry name" value="CELLDVISFTSZ"/>
</dbReference>
<evidence type="ECO:0000256" key="2">
    <source>
        <dbReference type="ARBA" id="ARBA00022741"/>
    </source>
</evidence>
<dbReference type="GO" id="GO:0003924">
    <property type="term" value="F:GTPase activity"/>
    <property type="evidence" value="ECO:0000318"/>
    <property type="project" value="GO_Central"/>
</dbReference>
<dbReference type="OMA" id="PIRFWTM"/>
<dbReference type="GO" id="GO:0016020">
    <property type="term" value="C:membrane"/>
    <property type="evidence" value="ECO:0007669"/>
    <property type="project" value="UniProtKB-ARBA"/>
</dbReference>
<gene>
    <name evidence="6" type="ORF">KFL_005640020</name>
</gene>
<dbReference type="InterPro" id="IPR003008">
    <property type="entry name" value="Tubulin_FtsZ_GTPase"/>
</dbReference>
<dbReference type="SUPFAM" id="SSF52490">
    <property type="entry name" value="Tubulin nucleotide-binding domain-like"/>
    <property type="match status" value="1"/>
</dbReference>
<feature type="compositionally biased region" description="Polar residues" evidence="4">
    <location>
        <begin position="653"/>
        <end position="673"/>
    </location>
</feature>
<dbReference type="InterPro" id="IPR036525">
    <property type="entry name" value="Tubulin/FtsZ_GTPase_sf"/>
</dbReference>
<dbReference type="Pfam" id="PF02493">
    <property type="entry name" value="MORN"/>
    <property type="match status" value="3"/>
</dbReference>
<feature type="region of interest" description="Disordered" evidence="4">
    <location>
        <begin position="728"/>
        <end position="765"/>
    </location>
</feature>
<dbReference type="SMART" id="SM00864">
    <property type="entry name" value="Tubulin"/>
    <property type="match status" value="1"/>
</dbReference>
<evidence type="ECO:0000256" key="3">
    <source>
        <dbReference type="ARBA" id="ARBA00023134"/>
    </source>
</evidence>
<feature type="domain" description="Tubulin/FtsZ GTPase" evidence="5">
    <location>
        <begin position="43"/>
        <end position="242"/>
    </location>
</feature>
<dbReference type="GO" id="GO:0009507">
    <property type="term" value="C:chloroplast"/>
    <property type="evidence" value="ECO:0000318"/>
    <property type="project" value="GO_Central"/>
</dbReference>
<dbReference type="STRING" id="105231.A0A1Y1IKX8"/>
<evidence type="ECO:0000256" key="1">
    <source>
        <dbReference type="ARBA" id="ARBA00022737"/>
    </source>
</evidence>
<sequence length="919" mass="95043">MSPSGKHGISKAVASERCSDMSPTDSTGLTLCEPEEKSVQRGRVLAIGMGTAGGKMVAHIGDCLAQQSRAEFDAVELWAMNTDVQALRDTHAPHHLQLGSELTKGLGTGGDRTVGAQAAEVSAAAIAEVVGGRPGVCFVICGAGGGTGGGASPLVLSAARAAGHLAVAVVTLPFSFEGQRRLRQARASLAALQGAADVVFAIDQDAFLQQRQDLSMTQAARMAADLALHATRGITTCLQAEAASPPAQPASLSRSLLQRGVVQMLRASGRAVVGHAEGATPVRALLAALQAPGLGSLHMVVSPTVSSVVQFASSVVCVLSSAAPLSPAQVRDARASAQALTGGRIPLVVATRQDATAAAVGATVILTGLPHELAEAPAASTAAARPPPPQAPLPPLAARVKAAPVTPGLQASATAQRQKPNRETVTQASLTSSSSKTRGNAATKQAVASETRQKDGARLPPPPGRIRVWSAGGTSVDELSSQPKAQDMHGDKEPLEGQAGVLEPYSSILDGPRNGGYAAPHKRSEESPRPQERDSGQGSRPGADAIHVDREAGRESNGAQAAGQKDERGTAAPREKLLDQLSAAKSNGTPNTPVQGVGPVGAPADARRQTGQNGRAGMSVENESQGGGAQAETRAGAQGATREQDHDRARSFTAASPSRSDATQGPAQAAWTQSRRRPESLSSPAARAQPTERLGAGQGAGSSPADQLDGAAAAHAAALQWWREVVEAHAEDSTDDAGEGPDEDDEGVRADPEEGSAASSVSSRARAILARERDQERYRQVRGRQVLPDGSEYEGHLAAGQPHGHGRCAYPGGDVYEGAWKNGERHGWGRLAEASGDVYEGDWRHGHRHGKGRVEYADGHVLSARFVGGHVHGPAIIAFRQGSTFYGAFAFNRRQGVAVTVDANGKREWEVWEHGQRIS</sequence>
<evidence type="ECO:0000259" key="5">
    <source>
        <dbReference type="SMART" id="SM00864"/>
    </source>
</evidence>
<feature type="compositionally biased region" description="Basic and acidic residues" evidence="4">
    <location>
        <begin position="564"/>
        <end position="578"/>
    </location>
</feature>
<dbReference type="GO" id="GO:0005525">
    <property type="term" value="F:GTP binding"/>
    <property type="evidence" value="ECO:0000318"/>
    <property type="project" value="GO_Central"/>
</dbReference>
<feature type="compositionally biased region" description="Basic and acidic residues" evidence="4">
    <location>
        <begin position="522"/>
        <end position="535"/>
    </location>
</feature>
<keyword evidence="1" id="KW-0677">Repeat</keyword>
<evidence type="ECO:0000256" key="4">
    <source>
        <dbReference type="SAM" id="MobiDB-lite"/>
    </source>
</evidence>
<protein>
    <submittedName>
        <fullName evidence="6">Tubulin/FtsZ domain containing protein</fullName>
    </submittedName>
</protein>
<name>A0A1Y1IKX8_KLENI</name>
<dbReference type="OrthoDB" id="270720at2759"/>
<evidence type="ECO:0000313" key="6">
    <source>
        <dbReference type="EMBL" id="GAQ89801.1"/>
    </source>
</evidence>
<feature type="compositionally biased region" description="Low complexity" evidence="4">
    <location>
        <begin position="756"/>
        <end position="765"/>
    </location>
</feature>
<keyword evidence="3" id="KW-0342">GTP-binding</keyword>
<feature type="region of interest" description="Disordered" evidence="4">
    <location>
        <begin position="1"/>
        <end position="35"/>
    </location>
</feature>
<dbReference type="PANTHER" id="PTHR30314:SF3">
    <property type="entry name" value="MITOCHONDRIAL DIVISION PROTEIN FSZA"/>
    <property type="match status" value="1"/>
</dbReference>
<dbReference type="GO" id="GO:0005737">
    <property type="term" value="C:cytoplasm"/>
    <property type="evidence" value="ECO:0000318"/>
    <property type="project" value="GO_Central"/>
</dbReference>
<organism evidence="6 7">
    <name type="scientific">Klebsormidium nitens</name>
    <name type="common">Green alga</name>
    <name type="synonym">Ulothrix nitens</name>
    <dbReference type="NCBI Taxonomy" id="105231"/>
    <lineage>
        <taxon>Eukaryota</taxon>
        <taxon>Viridiplantae</taxon>
        <taxon>Streptophyta</taxon>
        <taxon>Klebsormidiophyceae</taxon>
        <taxon>Klebsormidiales</taxon>
        <taxon>Klebsormidiaceae</taxon>
        <taxon>Klebsormidium</taxon>
    </lineage>
</organism>
<dbReference type="GO" id="GO:0010020">
    <property type="term" value="P:chloroplast fission"/>
    <property type="evidence" value="ECO:0000318"/>
    <property type="project" value="GO_Central"/>
</dbReference>
<feature type="compositionally biased region" description="Polar residues" evidence="4">
    <location>
        <begin position="583"/>
        <end position="594"/>
    </location>
</feature>
<dbReference type="Proteomes" id="UP000054558">
    <property type="component" value="Unassembled WGS sequence"/>
</dbReference>
<dbReference type="PANTHER" id="PTHR30314">
    <property type="entry name" value="CELL DIVISION PROTEIN FTSZ-RELATED"/>
    <property type="match status" value="1"/>
</dbReference>
<accession>A0A1Y1IKX8</accession>
<reference evidence="6 7" key="1">
    <citation type="journal article" date="2014" name="Nat. Commun.">
        <title>Klebsormidium flaccidum genome reveals primary factors for plant terrestrial adaptation.</title>
        <authorList>
            <person name="Hori K."/>
            <person name="Maruyama F."/>
            <person name="Fujisawa T."/>
            <person name="Togashi T."/>
            <person name="Yamamoto N."/>
            <person name="Seo M."/>
            <person name="Sato S."/>
            <person name="Yamada T."/>
            <person name="Mori H."/>
            <person name="Tajima N."/>
            <person name="Moriyama T."/>
            <person name="Ikeuchi M."/>
            <person name="Watanabe M."/>
            <person name="Wada H."/>
            <person name="Kobayashi K."/>
            <person name="Saito M."/>
            <person name="Masuda T."/>
            <person name="Sasaki-Sekimoto Y."/>
            <person name="Mashiguchi K."/>
            <person name="Awai K."/>
            <person name="Shimojima M."/>
            <person name="Masuda S."/>
            <person name="Iwai M."/>
            <person name="Nobusawa T."/>
            <person name="Narise T."/>
            <person name="Kondo S."/>
            <person name="Saito H."/>
            <person name="Sato R."/>
            <person name="Murakawa M."/>
            <person name="Ihara Y."/>
            <person name="Oshima-Yamada Y."/>
            <person name="Ohtaka K."/>
            <person name="Satoh M."/>
            <person name="Sonobe K."/>
            <person name="Ishii M."/>
            <person name="Ohtani R."/>
            <person name="Kanamori-Sato M."/>
            <person name="Honoki R."/>
            <person name="Miyazaki D."/>
            <person name="Mochizuki H."/>
            <person name="Umetsu J."/>
            <person name="Higashi K."/>
            <person name="Shibata D."/>
            <person name="Kamiya Y."/>
            <person name="Sato N."/>
            <person name="Nakamura Y."/>
            <person name="Tabata S."/>
            <person name="Ida S."/>
            <person name="Kurokawa K."/>
            <person name="Ohta H."/>
        </authorList>
    </citation>
    <scope>NUCLEOTIDE SEQUENCE [LARGE SCALE GENOMIC DNA]</scope>
    <source>
        <strain evidence="6 7">NIES-2285</strain>
    </source>
</reference>
<dbReference type="Gene3D" id="2.20.110.10">
    <property type="entry name" value="Histone H3 K4-specific methyltransferase SET7/9 N-terminal domain"/>
    <property type="match status" value="2"/>
</dbReference>
<dbReference type="EMBL" id="DF237513">
    <property type="protein sequence ID" value="GAQ89801.1"/>
    <property type="molecule type" value="Genomic_DNA"/>
</dbReference>
<dbReference type="AlphaFoldDB" id="A0A1Y1IKX8"/>
<evidence type="ECO:0000313" key="7">
    <source>
        <dbReference type="Proteomes" id="UP000054558"/>
    </source>
</evidence>
<dbReference type="SUPFAM" id="SSF82185">
    <property type="entry name" value="Histone H3 K4-specific methyltransferase SET7/9 N-terminal domain"/>
    <property type="match status" value="1"/>
</dbReference>